<dbReference type="KEGG" id="ffl:HYN86_12180"/>
<gene>
    <name evidence="1" type="ORF">HYN86_12180</name>
</gene>
<reference evidence="1 2" key="1">
    <citation type="submission" date="2018-06" db="EMBL/GenBank/DDBJ databases">
        <title>Genome sequencing of Flavobacterium.</title>
        <authorList>
            <person name="Baek M.-G."/>
            <person name="Yi H."/>
        </authorList>
    </citation>
    <scope>NUCLEOTIDE SEQUENCE [LARGE SCALE GENOMIC DNA]</scope>
    <source>
        <strain evidence="1 2">HYN0086</strain>
    </source>
</reference>
<sequence>MKRIDLFFSNLLTNLKLIESSLDSYYQSNEASIVASETRVTKLAEFSTNLQDIISEIEETYSSKNELIENLVPIQEFLEKYDNFLSIFSDFEFNIFDYIKYWIILAEKINLVKESDIDLNQVLDIQNYDIIDLEENIIESNFIHYEIAEIKKSLVIYSLNTNFTSFIDDDIHSGHVDLLLIWINLINKDNCIIANQVVLLNSDNPPQSKDLKPILKLQVLLNGKHIKSLEKYELKPQMPNKKNFNFNEKYIQFESIANVLNEYNNQIYILDKFLKLYHVIENFMYKHRICKLEREKNGSPFHIRDFQILYEKFTTKEIICIQDFFYDVFILDYDGNNFLSLLRNEWNNLEVIDNTKIPAINNLLRDLALNTNSYKFDRLKTNLDAAMFANIVYKIRNAIVHNKDSENHFESTNLPEGAKFLLENFFIPNLERIIFHLIINKNDLVWFEKNHLLLYNI</sequence>
<dbReference type="EMBL" id="CP030261">
    <property type="protein sequence ID" value="AXB57310.1"/>
    <property type="molecule type" value="Genomic_DNA"/>
</dbReference>
<protein>
    <submittedName>
        <fullName evidence="1">Uncharacterized protein</fullName>
    </submittedName>
</protein>
<name>A0A344LTR8_9FLAO</name>
<accession>A0A344LTR8</accession>
<organism evidence="1 2">
    <name type="scientific">Flavobacterium fluviale</name>
    <dbReference type="NCBI Taxonomy" id="2249356"/>
    <lineage>
        <taxon>Bacteria</taxon>
        <taxon>Pseudomonadati</taxon>
        <taxon>Bacteroidota</taxon>
        <taxon>Flavobacteriia</taxon>
        <taxon>Flavobacteriales</taxon>
        <taxon>Flavobacteriaceae</taxon>
        <taxon>Flavobacterium</taxon>
    </lineage>
</organism>
<dbReference type="RefSeq" id="WP_113678273.1">
    <property type="nucleotide sequence ID" value="NZ_CP030261.1"/>
</dbReference>
<dbReference type="Proteomes" id="UP000251561">
    <property type="component" value="Chromosome"/>
</dbReference>
<evidence type="ECO:0000313" key="1">
    <source>
        <dbReference type="EMBL" id="AXB57310.1"/>
    </source>
</evidence>
<dbReference type="AlphaFoldDB" id="A0A344LTR8"/>
<keyword evidence="2" id="KW-1185">Reference proteome</keyword>
<proteinExistence type="predicted"/>
<dbReference type="OrthoDB" id="1305241at2"/>
<evidence type="ECO:0000313" key="2">
    <source>
        <dbReference type="Proteomes" id="UP000251561"/>
    </source>
</evidence>